<reference evidence="1 2" key="1">
    <citation type="submission" date="2018-11" db="EMBL/GenBank/DDBJ databases">
        <authorList>
            <person name="Criscuolo A."/>
        </authorList>
    </citation>
    <scope>NUCLEOTIDE SEQUENCE [LARGE SCALE GENOMIC DNA]</scope>
    <source>
        <strain evidence="1">ATB-66</strain>
    </source>
</reference>
<accession>A0A3P5WHS3</accession>
<dbReference type="AlphaFoldDB" id="A0A3P5WHS3"/>
<dbReference type="Proteomes" id="UP000270468">
    <property type="component" value="Unassembled WGS sequence"/>
</dbReference>
<protein>
    <submittedName>
        <fullName evidence="1">Uncharacterized protein</fullName>
    </submittedName>
</protein>
<keyword evidence="2" id="KW-1185">Reference proteome</keyword>
<gene>
    <name evidence="1" type="ORF">FILTAD_00025</name>
</gene>
<evidence type="ECO:0000313" key="1">
    <source>
        <dbReference type="EMBL" id="VDC18091.1"/>
    </source>
</evidence>
<name>A0A3P5WHS3_9BACL</name>
<proteinExistence type="predicted"/>
<organism evidence="1 2">
    <name type="scientific">Filibacter tadaridae</name>
    <dbReference type="NCBI Taxonomy" id="2483811"/>
    <lineage>
        <taxon>Bacteria</taxon>
        <taxon>Bacillati</taxon>
        <taxon>Bacillota</taxon>
        <taxon>Bacilli</taxon>
        <taxon>Bacillales</taxon>
        <taxon>Caryophanaceae</taxon>
        <taxon>Filibacter</taxon>
    </lineage>
</organism>
<sequence>MYTGIYFKYTQNEIINLTQCKYVRFVKTAQSLEP</sequence>
<dbReference type="EMBL" id="UXAV01000008">
    <property type="protein sequence ID" value="VDC18091.1"/>
    <property type="molecule type" value="Genomic_DNA"/>
</dbReference>
<evidence type="ECO:0000313" key="2">
    <source>
        <dbReference type="Proteomes" id="UP000270468"/>
    </source>
</evidence>